<organism evidence="13 14">
    <name type="scientific">Acetobacter orientalis</name>
    <dbReference type="NCBI Taxonomy" id="146474"/>
    <lineage>
        <taxon>Bacteria</taxon>
        <taxon>Pseudomonadati</taxon>
        <taxon>Pseudomonadota</taxon>
        <taxon>Alphaproteobacteria</taxon>
        <taxon>Acetobacterales</taxon>
        <taxon>Acetobacteraceae</taxon>
        <taxon>Acetobacter</taxon>
    </lineage>
</organism>
<dbReference type="SUPFAM" id="SSF48179">
    <property type="entry name" value="6-phosphogluconate dehydrogenase C-terminal domain-like"/>
    <property type="match status" value="1"/>
</dbReference>
<dbReference type="InterPro" id="IPR013752">
    <property type="entry name" value="KPA_reductase"/>
</dbReference>
<feature type="domain" description="Ketopantoate reductase N-terminal" evidence="11">
    <location>
        <begin position="3"/>
        <end position="148"/>
    </location>
</feature>
<dbReference type="PANTHER" id="PTHR43765:SF2">
    <property type="entry name" value="2-DEHYDROPANTOATE 2-REDUCTASE"/>
    <property type="match status" value="1"/>
</dbReference>
<dbReference type="InterPro" id="IPR013328">
    <property type="entry name" value="6PGD_dom2"/>
</dbReference>
<dbReference type="Pfam" id="PF08546">
    <property type="entry name" value="ApbA_C"/>
    <property type="match status" value="1"/>
</dbReference>
<dbReference type="InterPro" id="IPR013332">
    <property type="entry name" value="KPR_N"/>
</dbReference>
<comment type="catalytic activity">
    <reaction evidence="9 10">
        <text>(R)-pantoate + NADP(+) = 2-dehydropantoate + NADPH + H(+)</text>
        <dbReference type="Rhea" id="RHEA:16233"/>
        <dbReference type="ChEBI" id="CHEBI:11561"/>
        <dbReference type="ChEBI" id="CHEBI:15378"/>
        <dbReference type="ChEBI" id="CHEBI:15980"/>
        <dbReference type="ChEBI" id="CHEBI:57783"/>
        <dbReference type="ChEBI" id="CHEBI:58349"/>
        <dbReference type="EC" id="1.1.1.169"/>
    </reaction>
</comment>
<comment type="caution">
    <text evidence="13">The sequence shown here is derived from an EMBL/GenBank/DDBJ whole genome shotgun (WGS) entry which is preliminary data.</text>
</comment>
<dbReference type="InterPro" id="IPR003710">
    <property type="entry name" value="ApbA"/>
</dbReference>
<evidence type="ECO:0000256" key="4">
    <source>
        <dbReference type="ARBA" id="ARBA00019465"/>
    </source>
</evidence>
<dbReference type="GO" id="GO:0015940">
    <property type="term" value="P:pantothenate biosynthetic process"/>
    <property type="evidence" value="ECO:0007669"/>
    <property type="project" value="UniProtKB-UniPathway"/>
</dbReference>
<dbReference type="NCBIfam" id="TIGR00745">
    <property type="entry name" value="apbA_panE"/>
    <property type="match status" value="1"/>
</dbReference>
<dbReference type="Pfam" id="PF02558">
    <property type="entry name" value="ApbA"/>
    <property type="match status" value="1"/>
</dbReference>
<evidence type="ECO:0000256" key="8">
    <source>
        <dbReference type="ARBA" id="ARBA00032024"/>
    </source>
</evidence>
<dbReference type="GO" id="GO:0005737">
    <property type="term" value="C:cytoplasm"/>
    <property type="evidence" value="ECO:0007669"/>
    <property type="project" value="TreeGrafter"/>
</dbReference>
<protein>
    <recommendedName>
        <fullName evidence="4 10">2-dehydropantoate 2-reductase</fullName>
        <ecNumber evidence="3 10">1.1.1.169</ecNumber>
    </recommendedName>
    <alternativeName>
        <fullName evidence="8 10">Ketopantoate reductase</fullName>
    </alternativeName>
</protein>
<evidence type="ECO:0000256" key="7">
    <source>
        <dbReference type="ARBA" id="ARBA00023002"/>
    </source>
</evidence>
<dbReference type="RefSeq" id="WP_086552529.1">
    <property type="nucleotide sequence ID" value="NZ_JAMZAE010000001.1"/>
</dbReference>
<dbReference type="InterPro" id="IPR036291">
    <property type="entry name" value="NAD(P)-bd_dom_sf"/>
</dbReference>
<dbReference type="AlphaFoldDB" id="A0A252A129"/>
<evidence type="ECO:0000259" key="11">
    <source>
        <dbReference type="Pfam" id="PF02558"/>
    </source>
</evidence>
<comment type="function">
    <text evidence="10">Catalyzes the NADPH-dependent reduction of ketopantoate into pantoic acid.</text>
</comment>
<evidence type="ECO:0000256" key="6">
    <source>
        <dbReference type="ARBA" id="ARBA00022857"/>
    </source>
</evidence>
<comment type="similarity">
    <text evidence="2 10">Belongs to the ketopantoate reductase family.</text>
</comment>
<dbReference type="PANTHER" id="PTHR43765">
    <property type="entry name" value="2-DEHYDROPANTOATE 2-REDUCTASE-RELATED"/>
    <property type="match status" value="1"/>
</dbReference>
<evidence type="ECO:0000256" key="9">
    <source>
        <dbReference type="ARBA" id="ARBA00048793"/>
    </source>
</evidence>
<dbReference type="Gene3D" id="1.10.1040.10">
    <property type="entry name" value="N-(1-d-carboxylethyl)-l-norvaline Dehydrogenase, domain 2"/>
    <property type="match status" value="1"/>
</dbReference>
<dbReference type="FunFam" id="1.10.1040.10:FF:000017">
    <property type="entry name" value="2-dehydropantoate 2-reductase"/>
    <property type="match status" value="1"/>
</dbReference>
<evidence type="ECO:0000259" key="12">
    <source>
        <dbReference type="Pfam" id="PF08546"/>
    </source>
</evidence>
<name>A0A252A129_9PROT</name>
<evidence type="ECO:0000256" key="1">
    <source>
        <dbReference type="ARBA" id="ARBA00004994"/>
    </source>
</evidence>
<gene>
    <name evidence="13" type="ORF">HK12_07260</name>
</gene>
<dbReference type="GO" id="GO:0050661">
    <property type="term" value="F:NADP binding"/>
    <property type="evidence" value="ECO:0007669"/>
    <property type="project" value="TreeGrafter"/>
</dbReference>
<reference evidence="13 14" key="1">
    <citation type="submission" date="2014-06" db="EMBL/GenBank/DDBJ databases">
        <authorList>
            <person name="Ju J."/>
            <person name="Zhang J."/>
        </authorList>
    </citation>
    <scope>NUCLEOTIDE SEQUENCE [LARGE SCALE GENOMIC DNA]</scope>
    <source>
        <strain evidence="13">DmW_045</strain>
    </source>
</reference>
<dbReference type="EMBL" id="JOMO01000029">
    <property type="protein sequence ID" value="OUI80840.1"/>
    <property type="molecule type" value="Genomic_DNA"/>
</dbReference>
<dbReference type="Proteomes" id="UP000194639">
    <property type="component" value="Unassembled WGS sequence"/>
</dbReference>
<feature type="domain" description="Ketopantoate reductase C-terminal" evidence="12">
    <location>
        <begin position="170"/>
        <end position="291"/>
    </location>
</feature>
<evidence type="ECO:0000256" key="10">
    <source>
        <dbReference type="RuleBase" id="RU362068"/>
    </source>
</evidence>
<evidence type="ECO:0000313" key="14">
    <source>
        <dbReference type="Proteomes" id="UP000194639"/>
    </source>
</evidence>
<dbReference type="UniPathway" id="UPA00028">
    <property type="reaction ID" value="UER00004"/>
</dbReference>
<evidence type="ECO:0000256" key="5">
    <source>
        <dbReference type="ARBA" id="ARBA00022655"/>
    </source>
</evidence>
<accession>A0A252A129</accession>
<dbReference type="InterPro" id="IPR008927">
    <property type="entry name" value="6-PGluconate_DH-like_C_sf"/>
</dbReference>
<comment type="pathway">
    <text evidence="1 10">Cofactor biosynthesis; (R)-pantothenate biosynthesis; (R)-pantoate from 3-methyl-2-oxobutanoate: step 2/2.</text>
</comment>
<dbReference type="SUPFAM" id="SSF51735">
    <property type="entry name" value="NAD(P)-binding Rossmann-fold domains"/>
    <property type="match status" value="1"/>
</dbReference>
<evidence type="ECO:0000313" key="13">
    <source>
        <dbReference type="EMBL" id="OUI80840.1"/>
    </source>
</evidence>
<dbReference type="EC" id="1.1.1.169" evidence="3 10"/>
<evidence type="ECO:0000256" key="2">
    <source>
        <dbReference type="ARBA" id="ARBA00007870"/>
    </source>
</evidence>
<evidence type="ECO:0000256" key="3">
    <source>
        <dbReference type="ARBA" id="ARBA00013014"/>
    </source>
</evidence>
<dbReference type="GO" id="GO:0008677">
    <property type="term" value="F:2-dehydropantoate 2-reductase activity"/>
    <property type="evidence" value="ECO:0007669"/>
    <property type="project" value="UniProtKB-EC"/>
</dbReference>
<keyword evidence="5 10" id="KW-0566">Pantothenate biosynthesis</keyword>
<sequence length="301" mass="31318">MRVAIIGAGAVGCYMGSLLAMAGHTVTLLARPVQCDAIQQRGLILERAGKQTQVAVRAISHASALPSVDLVLFCVKSADTEEAGLLMAPCLQASTVVLSLQNGIDNAQRLACVLGHDVVPVAVYVAVDIVAPGHVAHHGGGRVILGPSAESAAIAELLTQAAIPATVEPDIMAILWEKLVVNCAYNALSALTQTAYAPMVATPGAQEVMAQLVAECVAVAAACGIFLPSTMVQKVQNIAQLMPSQMSSTAQDLRRGKPTEIDYLNGYVVRKGQDVSVPTPVNLAMQVAVKLAEKSHCLLRG</sequence>
<keyword evidence="7 10" id="KW-0560">Oxidoreductase</keyword>
<proteinExistence type="inferred from homology"/>
<dbReference type="InterPro" id="IPR050838">
    <property type="entry name" value="Ketopantoate_reductase"/>
</dbReference>
<keyword evidence="6 10" id="KW-0521">NADP</keyword>
<dbReference type="Gene3D" id="3.40.50.720">
    <property type="entry name" value="NAD(P)-binding Rossmann-like Domain"/>
    <property type="match status" value="1"/>
</dbReference>